<accession>A0A3P8H5A8</accession>
<evidence type="ECO:0000256" key="3">
    <source>
        <dbReference type="PROSITE-ProRule" id="PRU00023"/>
    </source>
</evidence>
<feature type="repeat" description="ANK" evidence="3">
    <location>
        <begin position="245"/>
        <end position="277"/>
    </location>
</feature>
<dbReference type="Pfam" id="PF00023">
    <property type="entry name" value="Ank"/>
    <property type="match status" value="1"/>
</dbReference>
<feature type="compositionally biased region" description="Basic residues" evidence="4">
    <location>
        <begin position="330"/>
        <end position="340"/>
    </location>
</feature>
<feature type="region of interest" description="Disordered" evidence="4">
    <location>
        <begin position="327"/>
        <end position="351"/>
    </location>
</feature>
<dbReference type="Proteomes" id="UP000050761">
    <property type="component" value="Unassembled WGS sequence"/>
</dbReference>
<evidence type="ECO:0000313" key="5">
    <source>
        <dbReference type="EMBL" id="VDP41713.1"/>
    </source>
</evidence>
<dbReference type="PROSITE" id="PS50297">
    <property type="entry name" value="ANK_REP_REGION"/>
    <property type="match status" value="4"/>
</dbReference>
<evidence type="ECO:0000256" key="2">
    <source>
        <dbReference type="ARBA" id="ARBA00023043"/>
    </source>
</evidence>
<gene>
    <name evidence="5" type="ORF">HPBE_LOCUS23900</name>
</gene>
<dbReference type="InterPro" id="IPR051070">
    <property type="entry name" value="NF-kappa-B_inhibitor"/>
</dbReference>
<dbReference type="EMBL" id="UZAH01035606">
    <property type="protein sequence ID" value="VDP41713.1"/>
    <property type="molecule type" value="Genomic_DNA"/>
</dbReference>
<dbReference type="PRINTS" id="PR01415">
    <property type="entry name" value="ANKYRIN"/>
</dbReference>
<dbReference type="PANTHER" id="PTHR46680:SF3">
    <property type="entry name" value="NF-KAPPA-B INHIBITOR CACTUS"/>
    <property type="match status" value="1"/>
</dbReference>
<dbReference type="OrthoDB" id="5859376at2759"/>
<sequence length="351" mass="38294">VPSLPFTQDRSVGLYSYDCRSASRPRVLWRFRSRNGHGSRFESLADFATTGEISSLILPFAEHIADKDSEGNTTLHISAKNSQSFALKLLLSALPPERKEEVLNVRNIRGQTALHCAVRAGDPDSVHYLQSHGSAINVLDNHKNSVIHYLADAYNEAIFKEILEAPSLSETDLDALNEEGFSALHLAVRRLKLSLIEMLLEAGASVNAKDHAGRSALFHAVNMNDVEIVQFLLGKGADPSLEVESGETPLLLCLKTANYAIMGLLIDAGADPKKKNQHGNSVADSDDATVQRIVAGDQALSFGVYNSYERSKMAKIENLRSIEKAGRGRVAGRKAPKPLHAHNSSNLGFFE</sequence>
<keyword evidence="2 3" id="KW-0040">ANK repeat</keyword>
<dbReference type="PROSITE" id="PS50088">
    <property type="entry name" value="ANK_REPEAT"/>
    <property type="match status" value="4"/>
</dbReference>
<evidence type="ECO:0000256" key="1">
    <source>
        <dbReference type="ARBA" id="ARBA00022737"/>
    </source>
</evidence>
<dbReference type="GO" id="GO:0005829">
    <property type="term" value="C:cytosol"/>
    <property type="evidence" value="ECO:0007669"/>
    <property type="project" value="TreeGrafter"/>
</dbReference>
<feature type="repeat" description="ANK" evidence="3">
    <location>
        <begin position="212"/>
        <end position="244"/>
    </location>
</feature>
<dbReference type="GO" id="GO:0051059">
    <property type="term" value="F:NF-kappaB binding"/>
    <property type="evidence" value="ECO:0007669"/>
    <property type="project" value="TreeGrafter"/>
</dbReference>
<dbReference type="Gene3D" id="1.25.40.20">
    <property type="entry name" value="Ankyrin repeat-containing domain"/>
    <property type="match status" value="1"/>
</dbReference>
<dbReference type="Pfam" id="PF12796">
    <property type="entry name" value="Ank_2"/>
    <property type="match status" value="2"/>
</dbReference>
<protein>
    <submittedName>
        <fullName evidence="7">ANK_REP_REGION domain-containing protein</fullName>
    </submittedName>
</protein>
<organism evidence="6 7">
    <name type="scientific">Heligmosomoides polygyrus</name>
    <name type="common">Parasitic roundworm</name>
    <dbReference type="NCBI Taxonomy" id="6339"/>
    <lineage>
        <taxon>Eukaryota</taxon>
        <taxon>Metazoa</taxon>
        <taxon>Ecdysozoa</taxon>
        <taxon>Nematoda</taxon>
        <taxon>Chromadorea</taxon>
        <taxon>Rhabditida</taxon>
        <taxon>Rhabditina</taxon>
        <taxon>Rhabditomorpha</taxon>
        <taxon>Strongyloidea</taxon>
        <taxon>Heligmosomidae</taxon>
        <taxon>Heligmosomoides</taxon>
    </lineage>
</organism>
<dbReference type="InterPro" id="IPR036770">
    <property type="entry name" value="Ankyrin_rpt-contain_sf"/>
</dbReference>
<keyword evidence="1" id="KW-0677">Repeat</keyword>
<dbReference type="InterPro" id="IPR002110">
    <property type="entry name" value="Ankyrin_rpt"/>
</dbReference>
<evidence type="ECO:0000313" key="6">
    <source>
        <dbReference type="Proteomes" id="UP000050761"/>
    </source>
</evidence>
<name>A0A183GMI1_HELPZ</name>
<dbReference type="WBParaSite" id="HPBE_0002390101-mRNA-1">
    <property type="protein sequence ID" value="HPBE_0002390101-mRNA-1"/>
    <property type="gene ID" value="HPBE_0002390101"/>
</dbReference>
<dbReference type="GO" id="GO:0071356">
    <property type="term" value="P:cellular response to tumor necrosis factor"/>
    <property type="evidence" value="ECO:0007669"/>
    <property type="project" value="TreeGrafter"/>
</dbReference>
<dbReference type="SUPFAM" id="SSF48403">
    <property type="entry name" value="Ankyrin repeat"/>
    <property type="match status" value="1"/>
</dbReference>
<dbReference type="AlphaFoldDB" id="A0A183GMI1"/>
<reference evidence="7" key="2">
    <citation type="submission" date="2019-09" db="UniProtKB">
        <authorList>
            <consortium name="WormBaseParasite"/>
        </authorList>
    </citation>
    <scope>IDENTIFICATION</scope>
</reference>
<feature type="compositionally biased region" description="Polar residues" evidence="4">
    <location>
        <begin position="342"/>
        <end position="351"/>
    </location>
</feature>
<evidence type="ECO:0000313" key="7">
    <source>
        <dbReference type="WBParaSite" id="HPBE_0002390101-mRNA-1"/>
    </source>
</evidence>
<feature type="repeat" description="ANK" evidence="3">
    <location>
        <begin position="109"/>
        <end position="141"/>
    </location>
</feature>
<feature type="repeat" description="ANK" evidence="3">
    <location>
        <begin position="179"/>
        <end position="211"/>
    </location>
</feature>
<accession>A0A183GMI1</accession>
<reference evidence="5 6" key="1">
    <citation type="submission" date="2018-11" db="EMBL/GenBank/DDBJ databases">
        <authorList>
            <consortium name="Pathogen Informatics"/>
        </authorList>
    </citation>
    <scope>NUCLEOTIDE SEQUENCE [LARGE SCALE GENOMIC DNA]</scope>
</reference>
<dbReference type="PANTHER" id="PTHR46680">
    <property type="entry name" value="NF-KAPPA-B INHIBITOR ALPHA"/>
    <property type="match status" value="1"/>
</dbReference>
<proteinExistence type="predicted"/>
<dbReference type="SMART" id="SM00248">
    <property type="entry name" value="ANK"/>
    <property type="match status" value="6"/>
</dbReference>
<keyword evidence="6" id="KW-1185">Reference proteome</keyword>
<evidence type="ECO:0000256" key="4">
    <source>
        <dbReference type="SAM" id="MobiDB-lite"/>
    </source>
</evidence>